<dbReference type="GO" id="GO:0005543">
    <property type="term" value="F:phospholipid binding"/>
    <property type="evidence" value="ECO:0007669"/>
    <property type="project" value="TreeGrafter"/>
</dbReference>
<keyword evidence="7" id="KW-0906">Nuclear pore complex</keyword>
<dbReference type="AlphaFoldDB" id="A0A6A6PBA4"/>
<feature type="compositionally biased region" description="Low complexity" evidence="11">
    <location>
        <begin position="147"/>
        <end position="191"/>
    </location>
</feature>
<evidence type="ECO:0000256" key="5">
    <source>
        <dbReference type="ARBA" id="ARBA00022927"/>
    </source>
</evidence>
<dbReference type="OrthoDB" id="420884at2759"/>
<evidence type="ECO:0000256" key="11">
    <source>
        <dbReference type="SAM" id="MobiDB-lite"/>
    </source>
</evidence>
<protein>
    <recommendedName>
        <fullName evidence="9">mRNA export factor GLE1</fullName>
    </recommendedName>
    <alternativeName>
        <fullName evidence="10">Nucleoporin GLE1</fullName>
    </alternativeName>
</protein>
<evidence type="ECO:0000256" key="10">
    <source>
        <dbReference type="ARBA" id="ARBA00029983"/>
    </source>
</evidence>
<dbReference type="GO" id="GO:0015031">
    <property type="term" value="P:protein transport"/>
    <property type="evidence" value="ECO:0007669"/>
    <property type="project" value="UniProtKB-KW"/>
</dbReference>
<evidence type="ECO:0000256" key="1">
    <source>
        <dbReference type="ARBA" id="ARBA00004567"/>
    </source>
</evidence>
<dbReference type="GO" id="GO:0016973">
    <property type="term" value="P:poly(A)+ mRNA export from nucleus"/>
    <property type="evidence" value="ECO:0007669"/>
    <property type="project" value="InterPro"/>
</dbReference>
<sequence length="509" mass="57907">MVISGHPDAHFSEFYAQLDKNAQERLEAHERAIALASQNHEQVRNSAEQSAELYRLHVQREWAKQRDDQERALQQARLDAAREQLERERERQLNEQRIEQQRREAEELARRIEQERLEAEERWRREQQETRRREQAEAERQRKEQEQAAAAARAQAQAQAQARVQTQPAQPAPAPITSSPAAAKPAAGAGPAQIANLDQRNALHKRYLELHKKLKDFRKFMLDLAKMDPAVKGRMGDMRREIKMRVGQLTTDNTKNTERREKIIAVLEEAKTRFPEPAVAAQQFMVSSNLPAGGPQVPALLVYQLHMFAKAVLNQFKEEAGIDTKLAGPVGILASYVFSDPRFKWQGHSFSDILLAKLHKGCPVLFGIYGNEKTEQGRQRLGWPREGGSWASEQRHQDTMSGYGAGYAALSLRIYRSARTNPFPPRMFWQTLALIVNTPARDITETHYIVLKAMVEHSIPSFARIFDTVGLYALRSALVDFASRKPGSTAAQSLGVLREVVNRDEKFSL</sequence>
<dbReference type="Gene3D" id="1.25.40.510">
    <property type="entry name" value="GLE1-like"/>
    <property type="match status" value="1"/>
</dbReference>
<evidence type="ECO:0000256" key="7">
    <source>
        <dbReference type="ARBA" id="ARBA00023132"/>
    </source>
</evidence>
<keyword evidence="3" id="KW-0813">Transport</keyword>
<dbReference type="PANTHER" id="PTHR12960">
    <property type="entry name" value="GLE-1-RELATED"/>
    <property type="match status" value="1"/>
</dbReference>
<dbReference type="Pfam" id="PF07817">
    <property type="entry name" value="GLE1"/>
    <property type="match status" value="1"/>
</dbReference>
<keyword evidence="4" id="KW-0509">mRNA transport</keyword>
<comment type="subcellular location">
    <subcellularLocation>
        <location evidence="1">Nucleus</location>
        <location evidence="1">Nuclear pore complex</location>
    </subcellularLocation>
</comment>
<gene>
    <name evidence="12" type="ORF">BDY21DRAFT_369107</name>
</gene>
<feature type="compositionally biased region" description="Basic and acidic residues" evidence="11">
    <location>
        <begin position="120"/>
        <end position="146"/>
    </location>
</feature>
<feature type="region of interest" description="Disordered" evidence="11">
    <location>
        <begin position="120"/>
        <end position="191"/>
    </location>
</feature>
<keyword evidence="5" id="KW-0653">Protein transport</keyword>
<keyword evidence="8" id="KW-0539">Nucleus</keyword>
<dbReference type="GO" id="GO:0031369">
    <property type="term" value="F:translation initiation factor binding"/>
    <property type="evidence" value="ECO:0007669"/>
    <property type="project" value="TreeGrafter"/>
</dbReference>
<keyword evidence="13" id="KW-1185">Reference proteome</keyword>
<name>A0A6A6PBA4_9PEZI</name>
<evidence type="ECO:0000256" key="9">
    <source>
        <dbReference type="ARBA" id="ARBA00026227"/>
    </source>
</evidence>
<evidence type="ECO:0000256" key="8">
    <source>
        <dbReference type="ARBA" id="ARBA00023242"/>
    </source>
</evidence>
<comment type="similarity">
    <text evidence="2">Belongs to the GLE1 family.</text>
</comment>
<keyword evidence="6" id="KW-0811">Translocation</keyword>
<dbReference type="GO" id="GO:0005737">
    <property type="term" value="C:cytoplasm"/>
    <property type="evidence" value="ECO:0007669"/>
    <property type="project" value="TreeGrafter"/>
</dbReference>
<evidence type="ECO:0000256" key="4">
    <source>
        <dbReference type="ARBA" id="ARBA00022816"/>
    </source>
</evidence>
<organism evidence="12 13">
    <name type="scientific">Lineolata rhizophorae</name>
    <dbReference type="NCBI Taxonomy" id="578093"/>
    <lineage>
        <taxon>Eukaryota</taxon>
        <taxon>Fungi</taxon>
        <taxon>Dikarya</taxon>
        <taxon>Ascomycota</taxon>
        <taxon>Pezizomycotina</taxon>
        <taxon>Dothideomycetes</taxon>
        <taxon>Dothideomycetes incertae sedis</taxon>
        <taxon>Lineolatales</taxon>
        <taxon>Lineolataceae</taxon>
        <taxon>Lineolata</taxon>
    </lineage>
</organism>
<dbReference type="GO" id="GO:0044614">
    <property type="term" value="C:nuclear pore cytoplasmic filaments"/>
    <property type="evidence" value="ECO:0007669"/>
    <property type="project" value="TreeGrafter"/>
</dbReference>
<proteinExistence type="inferred from homology"/>
<evidence type="ECO:0000313" key="13">
    <source>
        <dbReference type="Proteomes" id="UP000799766"/>
    </source>
</evidence>
<reference evidence="12" key="1">
    <citation type="journal article" date="2020" name="Stud. Mycol.">
        <title>101 Dothideomycetes genomes: a test case for predicting lifestyles and emergence of pathogens.</title>
        <authorList>
            <person name="Haridas S."/>
            <person name="Albert R."/>
            <person name="Binder M."/>
            <person name="Bloem J."/>
            <person name="Labutti K."/>
            <person name="Salamov A."/>
            <person name="Andreopoulos B."/>
            <person name="Baker S."/>
            <person name="Barry K."/>
            <person name="Bills G."/>
            <person name="Bluhm B."/>
            <person name="Cannon C."/>
            <person name="Castanera R."/>
            <person name="Culley D."/>
            <person name="Daum C."/>
            <person name="Ezra D."/>
            <person name="Gonzalez J."/>
            <person name="Henrissat B."/>
            <person name="Kuo A."/>
            <person name="Liang C."/>
            <person name="Lipzen A."/>
            <person name="Lutzoni F."/>
            <person name="Magnuson J."/>
            <person name="Mondo S."/>
            <person name="Nolan M."/>
            <person name="Ohm R."/>
            <person name="Pangilinan J."/>
            <person name="Park H.-J."/>
            <person name="Ramirez L."/>
            <person name="Alfaro M."/>
            <person name="Sun H."/>
            <person name="Tritt A."/>
            <person name="Yoshinaga Y."/>
            <person name="Zwiers L.-H."/>
            <person name="Turgeon B."/>
            <person name="Goodwin S."/>
            <person name="Spatafora J."/>
            <person name="Crous P."/>
            <person name="Grigoriev I."/>
        </authorList>
    </citation>
    <scope>NUCLEOTIDE SEQUENCE</scope>
    <source>
        <strain evidence="12">ATCC 16933</strain>
    </source>
</reference>
<evidence type="ECO:0000256" key="2">
    <source>
        <dbReference type="ARBA" id="ARBA00011056"/>
    </source>
</evidence>
<dbReference type="GO" id="GO:0000822">
    <property type="term" value="F:inositol hexakisphosphate binding"/>
    <property type="evidence" value="ECO:0007669"/>
    <property type="project" value="TreeGrafter"/>
</dbReference>
<evidence type="ECO:0000256" key="3">
    <source>
        <dbReference type="ARBA" id="ARBA00022448"/>
    </source>
</evidence>
<evidence type="ECO:0000256" key="6">
    <source>
        <dbReference type="ARBA" id="ARBA00023010"/>
    </source>
</evidence>
<dbReference type="Proteomes" id="UP000799766">
    <property type="component" value="Unassembled WGS sequence"/>
</dbReference>
<dbReference type="InterPro" id="IPR012476">
    <property type="entry name" value="GLE1"/>
</dbReference>
<dbReference type="InterPro" id="IPR038506">
    <property type="entry name" value="GLE1-like_sf"/>
</dbReference>
<accession>A0A6A6PBA4</accession>
<dbReference type="EMBL" id="MU001672">
    <property type="protein sequence ID" value="KAF2461017.1"/>
    <property type="molecule type" value="Genomic_DNA"/>
</dbReference>
<dbReference type="PANTHER" id="PTHR12960:SF0">
    <property type="entry name" value="MRNA EXPORT FACTOR GLE1"/>
    <property type="match status" value="1"/>
</dbReference>
<evidence type="ECO:0000313" key="12">
    <source>
        <dbReference type="EMBL" id="KAF2461017.1"/>
    </source>
</evidence>